<evidence type="ECO:0000313" key="3">
    <source>
        <dbReference type="Proteomes" id="UP001175000"/>
    </source>
</evidence>
<keyword evidence="1" id="KW-0732">Signal</keyword>
<feature type="signal peptide" evidence="1">
    <location>
        <begin position="1"/>
        <end position="19"/>
    </location>
</feature>
<sequence length="78" mass="8802">MNDFWILLVQIFFSPSGRSGGVGWLWHDTFVDKERRAVLSSQATLALDGVMSLSGAVRPGVMMKHNEKENVFKMRCSQ</sequence>
<feature type="chain" id="PRO_5041388372" description="Secreted protein" evidence="1">
    <location>
        <begin position="20"/>
        <end position="78"/>
    </location>
</feature>
<name>A0AA39WSE7_9PEZI</name>
<dbReference type="AlphaFoldDB" id="A0AA39WSE7"/>
<evidence type="ECO:0000313" key="2">
    <source>
        <dbReference type="EMBL" id="KAK0620726.1"/>
    </source>
</evidence>
<gene>
    <name evidence="2" type="ORF">B0T14DRAFT_522013</name>
</gene>
<dbReference type="Proteomes" id="UP001175000">
    <property type="component" value="Unassembled WGS sequence"/>
</dbReference>
<protein>
    <recommendedName>
        <fullName evidence="4">Secreted protein</fullName>
    </recommendedName>
</protein>
<accession>A0AA39WSE7</accession>
<keyword evidence="3" id="KW-1185">Reference proteome</keyword>
<evidence type="ECO:0008006" key="4">
    <source>
        <dbReference type="Google" id="ProtNLM"/>
    </source>
</evidence>
<organism evidence="2 3">
    <name type="scientific">Immersiella caudata</name>
    <dbReference type="NCBI Taxonomy" id="314043"/>
    <lineage>
        <taxon>Eukaryota</taxon>
        <taxon>Fungi</taxon>
        <taxon>Dikarya</taxon>
        <taxon>Ascomycota</taxon>
        <taxon>Pezizomycotina</taxon>
        <taxon>Sordariomycetes</taxon>
        <taxon>Sordariomycetidae</taxon>
        <taxon>Sordariales</taxon>
        <taxon>Lasiosphaeriaceae</taxon>
        <taxon>Immersiella</taxon>
    </lineage>
</organism>
<evidence type="ECO:0000256" key="1">
    <source>
        <dbReference type="SAM" id="SignalP"/>
    </source>
</evidence>
<proteinExistence type="predicted"/>
<reference evidence="2" key="1">
    <citation type="submission" date="2023-06" db="EMBL/GenBank/DDBJ databases">
        <title>Genome-scale phylogeny and comparative genomics of the fungal order Sordariales.</title>
        <authorList>
            <consortium name="Lawrence Berkeley National Laboratory"/>
            <person name="Hensen N."/>
            <person name="Bonometti L."/>
            <person name="Westerberg I."/>
            <person name="Brannstrom I.O."/>
            <person name="Guillou S."/>
            <person name="Cros-Aarteil S."/>
            <person name="Calhoun S."/>
            <person name="Haridas S."/>
            <person name="Kuo A."/>
            <person name="Mondo S."/>
            <person name="Pangilinan J."/>
            <person name="Riley R."/>
            <person name="Labutti K."/>
            <person name="Andreopoulos B."/>
            <person name="Lipzen A."/>
            <person name="Chen C."/>
            <person name="Yanf M."/>
            <person name="Daum C."/>
            <person name="Ng V."/>
            <person name="Clum A."/>
            <person name="Steindorff A."/>
            <person name="Ohm R."/>
            <person name="Martin F."/>
            <person name="Silar P."/>
            <person name="Natvig D."/>
            <person name="Lalanne C."/>
            <person name="Gautier V."/>
            <person name="Ament-Velasquez S.L."/>
            <person name="Kruys A."/>
            <person name="Hutchinson M.I."/>
            <person name="Powell A.J."/>
            <person name="Barry K."/>
            <person name="Miller A.N."/>
            <person name="Grigoriev I.V."/>
            <person name="Debuchy R."/>
            <person name="Gladieux P."/>
            <person name="Thoren M.H."/>
            <person name="Johannesson H."/>
        </authorList>
    </citation>
    <scope>NUCLEOTIDE SEQUENCE</scope>
    <source>
        <strain evidence="2">CBS 606.72</strain>
    </source>
</reference>
<dbReference type="EMBL" id="JAULSU010000004">
    <property type="protein sequence ID" value="KAK0620726.1"/>
    <property type="molecule type" value="Genomic_DNA"/>
</dbReference>
<comment type="caution">
    <text evidence="2">The sequence shown here is derived from an EMBL/GenBank/DDBJ whole genome shotgun (WGS) entry which is preliminary data.</text>
</comment>